<dbReference type="PANTHER" id="PTHR15960">
    <property type="entry name" value="LD44032P"/>
    <property type="match status" value="1"/>
</dbReference>
<feature type="compositionally biased region" description="Basic residues" evidence="1">
    <location>
        <begin position="477"/>
        <end position="498"/>
    </location>
</feature>
<comment type="caution">
    <text evidence="3">The sequence shown here is derived from an EMBL/GenBank/DDBJ whole genome shotgun (WGS) entry which is preliminary data.</text>
</comment>
<dbReference type="GO" id="GO:0043162">
    <property type="term" value="P:ubiquitin-dependent protein catabolic process via the multivesicular body sorting pathway"/>
    <property type="evidence" value="ECO:0007669"/>
    <property type="project" value="InterPro"/>
</dbReference>
<dbReference type="OrthoDB" id="2018023at2759"/>
<feature type="compositionally biased region" description="Polar residues" evidence="1">
    <location>
        <begin position="452"/>
        <end position="469"/>
    </location>
</feature>
<dbReference type="InterPro" id="IPR038870">
    <property type="entry name" value="UBAP1"/>
</dbReference>
<evidence type="ECO:0000313" key="3">
    <source>
        <dbReference type="EMBL" id="EUB64356.1"/>
    </source>
</evidence>
<feature type="compositionally biased region" description="Polar residues" evidence="1">
    <location>
        <begin position="191"/>
        <end position="201"/>
    </location>
</feature>
<proteinExistence type="predicted"/>
<dbReference type="EMBL" id="APAU02000003">
    <property type="protein sequence ID" value="EUB64356.1"/>
    <property type="molecule type" value="Genomic_DNA"/>
</dbReference>
<dbReference type="PROSITE" id="PS50030">
    <property type="entry name" value="UBA"/>
    <property type="match status" value="1"/>
</dbReference>
<dbReference type="Proteomes" id="UP000019149">
    <property type="component" value="Unassembled WGS sequence"/>
</dbReference>
<dbReference type="AlphaFoldDB" id="W6UUK1"/>
<dbReference type="GO" id="GO:0043130">
    <property type="term" value="F:ubiquitin binding"/>
    <property type="evidence" value="ECO:0007669"/>
    <property type="project" value="InterPro"/>
</dbReference>
<feature type="region of interest" description="Disordered" evidence="1">
    <location>
        <begin position="291"/>
        <end position="315"/>
    </location>
</feature>
<dbReference type="KEGG" id="egl:EGR_00900"/>
<sequence length="498" mass="55626">MLENVSRRDDHWGPSMLLGVHFVFRDRVVVVPDIPSKFTDLQVLRRHHEYNFDFEREVLKGYEVAEQQERRKLEEDNAKRDQTMLQPTPHLTMLEPEKTAVTSDGPALSQPQPPLDRSLVEDFEVQGPRDDPFVAAELGTINDLEELRDVLASMPMPGILDADNKKQHMFSSLKDINFPRLSVDEDAPNHAPSSAPTSQPNLFPHSPVQASEEPPKSSTEIETEFRISQISGTVDSDLSPFRKSVSPVKFDIDDEVFKPRDLVTDSRPLLLERVEHNYDGDSNSVPTRNMAAKSLPSSSHPNALRIPISPDAEVKPSLPDSPIASEYAIVGHVDDPPIVPRLVKMGFRRSKILALHNTYIRGKDDLDDGTLITQLCNWTELEEKGFKEEVSKAAVIFSPDDFGKASEFATMVSELSEMGFPLDSVILAVQSSGMDKEEAVLRLLDPGKHSDVTSPGHASNNIGFSQSNIVDAMTRPVGRKSKKKEKKPHPSSYLHTRH</sequence>
<feature type="region of interest" description="Disordered" evidence="1">
    <location>
        <begin position="446"/>
        <end position="498"/>
    </location>
</feature>
<keyword evidence="4" id="KW-1185">Reference proteome</keyword>
<gene>
    <name evidence="3" type="ORF">EGR_00900</name>
</gene>
<feature type="region of interest" description="Disordered" evidence="1">
    <location>
        <begin position="182"/>
        <end position="221"/>
    </location>
</feature>
<organism evidence="3 4">
    <name type="scientific">Echinococcus granulosus</name>
    <name type="common">Hydatid tapeworm</name>
    <dbReference type="NCBI Taxonomy" id="6210"/>
    <lineage>
        <taxon>Eukaryota</taxon>
        <taxon>Metazoa</taxon>
        <taxon>Spiralia</taxon>
        <taxon>Lophotrochozoa</taxon>
        <taxon>Platyhelminthes</taxon>
        <taxon>Cestoda</taxon>
        <taxon>Eucestoda</taxon>
        <taxon>Cyclophyllidea</taxon>
        <taxon>Taeniidae</taxon>
        <taxon>Echinococcus</taxon>
        <taxon>Echinococcus granulosus group</taxon>
    </lineage>
</organism>
<name>W6UUK1_ECHGR</name>
<dbReference type="InterPro" id="IPR015940">
    <property type="entry name" value="UBA"/>
</dbReference>
<dbReference type="Gene3D" id="1.20.120.1920">
    <property type="entry name" value="UBAP1 SOUBA domain"/>
    <property type="match status" value="1"/>
</dbReference>
<dbReference type="GeneID" id="36336615"/>
<accession>W6UUK1</accession>
<dbReference type="RefSeq" id="XP_024355552.1">
    <property type="nucleotide sequence ID" value="XM_024490149.1"/>
</dbReference>
<dbReference type="InterPro" id="IPR042575">
    <property type="entry name" value="UBAP1_C"/>
</dbReference>
<dbReference type="PANTHER" id="PTHR15960:SF5">
    <property type="entry name" value="LD44032P"/>
    <property type="match status" value="1"/>
</dbReference>
<dbReference type="InterPro" id="IPR009060">
    <property type="entry name" value="UBA-like_sf"/>
</dbReference>
<feature type="domain" description="UBA" evidence="2">
    <location>
        <begin position="404"/>
        <end position="446"/>
    </location>
</feature>
<dbReference type="Pfam" id="PF00627">
    <property type="entry name" value="UBA"/>
    <property type="match status" value="1"/>
</dbReference>
<dbReference type="SMART" id="SM00165">
    <property type="entry name" value="UBA"/>
    <property type="match status" value="1"/>
</dbReference>
<dbReference type="SUPFAM" id="SSF46934">
    <property type="entry name" value="UBA-like"/>
    <property type="match status" value="1"/>
</dbReference>
<evidence type="ECO:0000259" key="2">
    <source>
        <dbReference type="PROSITE" id="PS50030"/>
    </source>
</evidence>
<evidence type="ECO:0000256" key="1">
    <source>
        <dbReference type="SAM" id="MobiDB-lite"/>
    </source>
</evidence>
<reference evidence="3 4" key="1">
    <citation type="journal article" date="2013" name="Nat. Genet.">
        <title>The genome of the hydatid tapeworm Echinococcus granulosus.</title>
        <authorList>
            <person name="Zheng H."/>
            <person name="Zhang W."/>
            <person name="Zhang L."/>
            <person name="Zhang Z."/>
            <person name="Li J."/>
            <person name="Lu G."/>
            <person name="Zhu Y."/>
            <person name="Wang Y."/>
            <person name="Huang Y."/>
            <person name="Liu J."/>
            <person name="Kang H."/>
            <person name="Chen J."/>
            <person name="Wang L."/>
            <person name="Chen A."/>
            <person name="Yu S."/>
            <person name="Gao Z."/>
            <person name="Jin L."/>
            <person name="Gu W."/>
            <person name="Wang Z."/>
            <person name="Zhao L."/>
            <person name="Shi B."/>
            <person name="Wen H."/>
            <person name="Lin R."/>
            <person name="Jones M.K."/>
            <person name="Brejova B."/>
            <person name="Vinar T."/>
            <person name="Zhao G."/>
            <person name="McManus D.P."/>
            <person name="Chen Z."/>
            <person name="Zhou Y."/>
            <person name="Wang S."/>
        </authorList>
    </citation>
    <scope>NUCLEOTIDE SEQUENCE [LARGE SCALE GENOMIC DNA]</scope>
</reference>
<dbReference type="OMA" id="CNWTELE"/>
<dbReference type="CTD" id="36336615"/>
<evidence type="ECO:0000313" key="4">
    <source>
        <dbReference type="Proteomes" id="UP000019149"/>
    </source>
</evidence>
<protein>
    <recommendedName>
        <fullName evidence="2">UBA domain-containing protein</fullName>
    </recommendedName>
</protein>
<dbReference type="GO" id="GO:0000813">
    <property type="term" value="C:ESCRT I complex"/>
    <property type="evidence" value="ECO:0007669"/>
    <property type="project" value="InterPro"/>
</dbReference>